<evidence type="ECO:0000256" key="4">
    <source>
        <dbReference type="ARBA" id="ARBA00022741"/>
    </source>
</evidence>
<accession>A0A8T0UWL6</accession>
<dbReference type="Gene3D" id="1.20.5.4130">
    <property type="match status" value="1"/>
</dbReference>
<evidence type="ECO:0000313" key="11">
    <source>
        <dbReference type="EMBL" id="KAG2628711.1"/>
    </source>
</evidence>
<dbReference type="Pfam" id="PF00931">
    <property type="entry name" value="NB-ARC"/>
    <property type="match status" value="1"/>
</dbReference>
<evidence type="ECO:0000259" key="9">
    <source>
        <dbReference type="Pfam" id="PF23559"/>
    </source>
</evidence>
<dbReference type="FunFam" id="3.40.50.300:FF:001091">
    <property type="entry name" value="Probable disease resistance protein At1g61300"/>
    <property type="match status" value="1"/>
</dbReference>
<dbReference type="Gene3D" id="3.80.10.10">
    <property type="entry name" value="Ribonuclease Inhibitor"/>
    <property type="match status" value="1"/>
</dbReference>
<dbReference type="Pfam" id="PF23598">
    <property type="entry name" value="LRR_14"/>
    <property type="match status" value="1"/>
</dbReference>
<dbReference type="PANTHER" id="PTHR23155:SF1116">
    <property type="entry name" value="OS12G0273300 PROTEIN"/>
    <property type="match status" value="1"/>
</dbReference>
<evidence type="ECO:0000259" key="8">
    <source>
        <dbReference type="Pfam" id="PF18052"/>
    </source>
</evidence>
<dbReference type="GO" id="GO:0043531">
    <property type="term" value="F:ADP binding"/>
    <property type="evidence" value="ECO:0007669"/>
    <property type="project" value="InterPro"/>
</dbReference>
<dbReference type="Pfam" id="PF18052">
    <property type="entry name" value="Rx_N"/>
    <property type="match status" value="1"/>
</dbReference>
<dbReference type="InterPro" id="IPR036388">
    <property type="entry name" value="WH-like_DNA-bd_sf"/>
</dbReference>
<dbReference type="Gene3D" id="1.10.10.10">
    <property type="entry name" value="Winged helix-like DNA-binding domain superfamily/Winged helix DNA-binding domain"/>
    <property type="match status" value="1"/>
</dbReference>
<feature type="domain" description="NB-ARC" evidence="7">
    <location>
        <begin position="171"/>
        <end position="336"/>
    </location>
</feature>
<dbReference type="InterPro" id="IPR032675">
    <property type="entry name" value="LRR_dom_sf"/>
</dbReference>
<dbReference type="GO" id="GO:0009626">
    <property type="term" value="P:plant-type hypersensitive response"/>
    <property type="evidence" value="ECO:0007669"/>
    <property type="project" value="UniProtKB-ARBA"/>
</dbReference>
<reference evidence="11" key="1">
    <citation type="submission" date="2020-05" db="EMBL/GenBank/DDBJ databases">
        <title>WGS assembly of Panicum virgatum.</title>
        <authorList>
            <person name="Lovell J.T."/>
            <person name="Jenkins J."/>
            <person name="Shu S."/>
            <person name="Juenger T.E."/>
            <person name="Schmutz J."/>
        </authorList>
    </citation>
    <scope>NUCLEOTIDE SEQUENCE</scope>
    <source>
        <strain evidence="11">AP13</strain>
    </source>
</reference>
<dbReference type="InterPro" id="IPR044974">
    <property type="entry name" value="Disease_R_plants"/>
</dbReference>
<feature type="domain" description="Disease resistance protein winged helix" evidence="9">
    <location>
        <begin position="392"/>
        <end position="463"/>
    </location>
</feature>
<evidence type="ECO:0000313" key="12">
    <source>
        <dbReference type="Proteomes" id="UP000823388"/>
    </source>
</evidence>
<dbReference type="InterPro" id="IPR027417">
    <property type="entry name" value="P-loop_NTPase"/>
</dbReference>
<evidence type="ECO:0000256" key="5">
    <source>
        <dbReference type="ARBA" id="ARBA00022821"/>
    </source>
</evidence>
<evidence type="ECO:0000256" key="6">
    <source>
        <dbReference type="ARBA" id="ARBA00023054"/>
    </source>
</evidence>
<dbReference type="FunFam" id="1.10.10.10:FF:000322">
    <property type="entry name" value="Probable disease resistance protein At1g63360"/>
    <property type="match status" value="1"/>
</dbReference>
<keyword evidence="6" id="KW-0175">Coiled coil</keyword>
<dbReference type="InterPro" id="IPR055414">
    <property type="entry name" value="LRR_R13L4/SHOC2-like"/>
</dbReference>
<dbReference type="InterPro" id="IPR058922">
    <property type="entry name" value="WHD_DRP"/>
</dbReference>
<dbReference type="Proteomes" id="UP000823388">
    <property type="component" value="Chromosome 3K"/>
</dbReference>
<keyword evidence="12" id="KW-1185">Reference proteome</keyword>
<dbReference type="GO" id="GO:0042742">
    <property type="term" value="P:defense response to bacterium"/>
    <property type="evidence" value="ECO:0007669"/>
    <property type="project" value="UniProtKB-ARBA"/>
</dbReference>
<dbReference type="Gene3D" id="3.40.50.300">
    <property type="entry name" value="P-loop containing nucleotide triphosphate hydrolases"/>
    <property type="match status" value="1"/>
</dbReference>
<comment type="similarity">
    <text evidence="1">Belongs to the disease resistance NB-LRR family.</text>
</comment>
<dbReference type="InterPro" id="IPR038005">
    <property type="entry name" value="RX-like_CC"/>
</dbReference>
<evidence type="ECO:0000256" key="2">
    <source>
        <dbReference type="ARBA" id="ARBA00022614"/>
    </source>
</evidence>
<gene>
    <name evidence="11" type="ORF">PVAP13_3KG383500</name>
</gene>
<dbReference type="PANTHER" id="PTHR23155">
    <property type="entry name" value="DISEASE RESISTANCE PROTEIN RP"/>
    <property type="match status" value="1"/>
</dbReference>
<evidence type="ECO:0000256" key="3">
    <source>
        <dbReference type="ARBA" id="ARBA00022737"/>
    </source>
</evidence>
<name>A0A8T0UWL6_PANVG</name>
<evidence type="ECO:0000256" key="1">
    <source>
        <dbReference type="ARBA" id="ARBA00008894"/>
    </source>
</evidence>
<dbReference type="PRINTS" id="PR00364">
    <property type="entry name" value="DISEASERSIST"/>
</dbReference>
<evidence type="ECO:0000259" key="7">
    <source>
        <dbReference type="Pfam" id="PF00931"/>
    </source>
</evidence>
<protein>
    <submittedName>
        <fullName evidence="11">Uncharacterized protein</fullName>
    </submittedName>
</protein>
<keyword evidence="4" id="KW-0547">Nucleotide-binding</keyword>
<dbReference type="SUPFAM" id="SSF52058">
    <property type="entry name" value="L domain-like"/>
    <property type="match status" value="1"/>
</dbReference>
<feature type="domain" description="Disease resistance R13L4/SHOC-2-like LRR" evidence="10">
    <location>
        <begin position="512"/>
        <end position="853"/>
    </location>
</feature>
<keyword evidence="2" id="KW-0433">Leucine-rich repeat</keyword>
<keyword evidence="3" id="KW-0677">Repeat</keyword>
<comment type="caution">
    <text evidence="11">The sequence shown here is derived from an EMBL/GenBank/DDBJ whole genome shotgun (WGS) entry which is preliminary data.</text>
</comment>
<organism evidence="11 12">
    <name type="scientific">Panicum virgatum</name>
    <name type="common">Blackwell switchgrass</name>
    <dbReference type="NCBI Taxonomy" id="38727"/>
    <lineage>
        <taxon>Eukaryota</taxon>
        <taxon>Viridiplantae</taxon>
        <taxon>Streptophyta</taxon>
        <taxon>Embryophyta</taxon>
        <taxon>Tracheophyta</taxon>
        <taxon>Spermatophyta</taxon>
        <taxon>Magnoliopsida</taxon>
        <taxon>Liliopsida</taxon>
        <taxon>Poales</taxon>
        <taxon>Poaceae</taxon>
        <taxon>PACMAD clade</taxon>
        <taxon>Panicoideae</taxon>
        <taxon>Panicodae</taxon>
        <taxon>Paniceae</taxon>
        <taxon>Panicinae</taxon>
        <taxon>Panicum</taxon>
        <taxon>Panicum sect. Hiantes</taxon>
    </lineage>
</organism>
<dbReference type="CDD" id="cd14798">
    <property type="entry name" value="RX-CC_like"/>
    <property type="match status" value="1"/>
</dbReference>
<evidence type="ECO:0000259" key="10">
    <source>
        <dbReference type="Pfam" id="PF23598"/>
    </source>
</evidence>
<keyword evidence="5" id="KW-0611">Plant defense</keyword>
<dbReference type="Pfam" id="PF23559">
    <property type="entry name" value="WHD_DRP"/>
    <property type="match status" value="1"/>
</dbReference>
<sequence length="901" mass="103561">MDGPLVSASTRVMNSLLAKLSALVDGEYELLEGTKCDITFLRNELSSMSALLEKLATAENLDTQVKVWRDNIRELSYDIEDCIDIFMHKLDHGDPQAGFAKRIIDQIKKLWSRYQIANQIQELKARVLEESERRLRYKHDESIALAGKIEIDPRLPALYVEAEKLVGINGPIQKVIEWLMKDESTQHLKVVSIVGFGGLGKTTLANQVYNKTKGQFDCTAFVPVSRSPVIKKILRDLLTELGSKTSASEDERQLINELREYLQDKRYLIIVDDIWSTTAWEFVKSALPENNLHSRIITTTRHSDVAKSCCSSYEGYIHNIQPLSDQDSTMLFYKTINTVASLLANKSDAIEQWEQVRDSMVSGLNSLVRDILLLSYYDLPYHLKSCFLYLCIFPEDCKIRRDKLIWRWITEGFIPYVMGQTLYQTGDNYFNDLINRSLIQPIDITYDGMVRACRIHDMVLDLIISLCTEQNFVTIVDRQVYKCSNNKIRRLSLLSSFLENDVLQDIMNKCAHVRSLIRFRVVDKEAQAPHLPIFHSLRVLVLRCTCDLGNQHIKYIGSSLQLKYLEIGCPSITELPNKIGDLQYLQTLDIHGSKIKRLPPTIGNLKILVRLLVDFHIELPDEIGDLQALHMLSHAYSYDSLKFSEQLSRLTNLRSSLTVLGKHGLQSLEIVSNDYSTNKLMDLLCYNAPFLRKLCNQSYISRLPHGMQSLVNLAHLDIRITRIKHEDLCILGAIPTLLYAMLMTSLEAPTERLTIGRQRFYNLREFIFRSYGEGGLRMVTEQDAMPKVRSLHLSFRAKETESKIGFEFSFVHLANLEHLRATIDCYMATRSRVEAAEAAIRNTASIHPGQPALQIERYREYKTVDKENAKEMRMQDDIINKEVVRQEHARKRKCCEDLLPY</sequence>
<dbReference type="SUPFAM" id="SSF52540">
    <property type="entry name" value="P-loop containing nucleoside triphosphate hydrolases"/>
    <property type="match status" value="1"/>
</dbReference>
<dbReference type="GO" id="GO:0002758">
    <property type="term" value="P:innate immune response-activating signaling pathway"/>
    <property type="evidence" value="ECO:0007669"/>
    <property type="project" value="UniProtKB-ARBA"/>
</dbReference>
<dbReference type="EMBL" id="CM029041">
    <property type="protein sequence ID" value="KAG2628711.1"/>
    <property type="molecule type" value="Genomic_DNA"/>
</dbReference>
<dbReference type="InterPro" id="IPR002182">
    <property type="entry name" value="NB-ARC"/>
</dbReference>
<dbReference type="AlphaFoldDB" id="A0A8T0UWL6"/>
<dbReference type="InterPro" id="IPR041118">
    <property type="entry name" value="Rx_N"/>
</dbReference>
<feature type="domain" description="Disease resistance N-terminal" evidence="8">
    <location>
        <begin position="12"/>
        <end position="98"/>
    </location>
</feature>
<proteinExistence type="inferred from homology"/>